<dbReference type="Proteomes" id="UP000030341">
    <property type="component" value="Chromosome 1"/>
</dbReference>
<dbReference type="STRING" id="1348114.OM33_12455"/>
<dbReference type="OrthoDB" id="9776210at2"/>
<feature type="transmembrane region" description="Helical" evidence="6">
    <location>
        <begin position="119"/>
        <end position="139"/>
    </location>
</feature>
<dbReference type="SUPFAM" id="SSF103481">
    <property type="entry name" value="Multidrug resistance efflux transporter EmrE"/>
    <property type="match status" value="2"/>
</dbReference>
<keyword evidence="9" id="KW-1185">Reference proteome</keyword>
<feature type="domain" description="EamA" evidence="7">
    <location>
        <begin position="147"/>
        <end position="281"/>
    </location>
</feature>
<evidence type="ECO:0000259" key="7">
    <source>
        <dbReference type="Pfam" id="PF00892"/>
    </source>
</evidence>
<evidence type="ECO:0000256" key="6">
    <source>
        <dbReference type="SAM" id="Phobius"/>
    </source>
</evidence>
<feature type="transmembrane region" description="Helical" evidence="6">
    <location>
        <begin position="241"/>
        <end position="259"/>
    </location>
</feature>
<reference evidence="8 9" key="1">
    <citation type="submission" date="2014-11" db="EMBL/GenBank/DDBJ databases">
        <title>Complete Genome Sequence of Pseudoalteromonas sp. Strain OCN003 Isolated from Kaneohe Bay, Oahu, Hawaii.</title>
        <authorList>
            <person name="Beurmann S."/>
            <person name="Videau P."/>
            <person name="Ushijima B."/>
            <person name="Smith A.M."/>
            <person name="Aeby G.S."/>
            <person name="Callahan S.M."/>
            <person name="Belcaid M."/>
        </authorList>
    </citation>
    <scope>NUCLEOTIDE SEQUENCE [LARGE SCALE GENOMIC DNA]</scope>
    <source>
        <strain evidence="8 9">OCN003</strain>
    </source>
</reference>
<keyword evidence="5 6" id="KW-0472">Membrane</keyword>
<feature type="transmembrane region" description="Helical" evidence="6">
    <location>
        <begin position="209"/>
        <end position="229"/>
    </location>
</feature>
<evidence type="ECO:0000256" key="2">
    <source>
        <dbReference type="ARBA" id="ARBA00007362"/>
    </source>
</evidence>
<evidence type="ECO:0000256" key="5">
    <source>
        <dbReference type="ARBA" id="ARBA00023136"/>
    </source>
</evidence>
<dbReference type="Pfam" id="PF00892">
    <property type="entry name" value="EamA"/>
    <property type="match status" value="2"/>
</dbReference>
<dbReference type="PANTHER" id="PTHR32322:SF2">
    <property type="entry name" value="EAMA DOMAIN-CONTAINING PROTEIN"/>
    <property type="match status" value="1"/>
</dbReference>
<dbReference type="eggNOG" id="COG0697">
    <property type="taxonomic scope" value="Bacteria"/>
</dbReference>
<feature type="transmembrane region" description="Helical" evidence="6">
    <location>
        <begin position="65"/>
        <end position="84"/>
    </location>
</feature>
<evidence type="ECO:0000256" key="3">
    <source>
        <dbReference type="ARBA" id="ARBA00022692"/>
    </source>
</evidence>
<gene>
    <name evidence="8" type="ORF">OM33_12455</name>
</gene>
<dbReference type="RefSeq" id="WP_038642137.1">
    <property type="nucleotide sequence ID" value="NZ_CP009888.1"/>
</dbReference>
<keyword evidence="3 6" id="KW-0812">Transmembrane</keyword>
<organism evidence="8 9">
    <name type="scientific">Pseudoalteromonas piratica</name>
    <dbReference type="NCBI Taxonomy" id="1348114"/>
    <lineage>
        <taxon>Bacteria</taxon>
        <taxon>Pseudomonadati</taxon>
        <taxon>Pseudomonadota</taxon>
        <taxon>Gammaproteobacteria</taxon>
        <taxon>Alteromonadales</taxon>
        <taxon>Pseudoalteromonadaceae</taxon>
        <taxon>Pseudoalteromonas</taxon>
    </lineage>
</organism>
<evidence type="ECO:0000256" key="1">
    <source>
        <dbReference type="ARBA" id="ARBA00004141"/>
    </source>
</evidence>
<accession>A0A0A7EGU4</accession>
<dbReference type="InterPro" id="IPR037185">
    <property type="entry name" value="EmrE-like"/>
</dbReference>
<feature type="domain" description="EamA" evidence="7">
    <location>
        <begin position="8"/>
        <end position="134"/>
    </location>
</feature>
<comment type="subcellular location">
    <subcellularLocation>
        <location evidence="1">Membrane</location>
        <topology evidence="1">Multi-pass membrane protein</topology>
    </subcellularLocation>
</comment>
<dbReference type="EMBL" id="CP009888">
    <property type="protein sequence ID" value="AIY65849.1"/>
    <property type="molecule type" value="Genomic_DNA"/>
</dbReference>
<feature type="transmembrane region" description="Helical" evidence="6">
    <location>
        <begin position="34"/>
        <end position="53"/>
    </location>
</feature>
<dbReference type="GO" id="GO:0016020">
    <property type="term" value="C:membrane"/>
    <property type="evidence" value="ECO:0007669"/>
    <property type="project" value="UniProtKB-SubCell"/>
</dbReference>
<dbReference type="HOGENOM" id="CLU_033863_5_1_6"/>
<feature type="transmembrane region" description="Helical" evidence="6">
    <location>
        <begin position="265"/>
        <end position="284"/>
    </location>
</feature>
<protein>
    <submittedName>
        <fullName evidence="8">Membrane protein</fullName>
    </submittedName>
</protein>
<feature type="transmembrane region" description="Helical" evidence="6">
    <location>
        <begin position="90"/>
        <end position="107"/>
    </location>
</feature>
<dbReference type="AlphaFoldDB" id="A0A0A7EGU4"/>
<keyword evidence="4 6" id="KW-1133">Transmembrane helix</keyword>
<feature type="transmembrane region" description="Helical" evidence="6">
    <location>
        <begin position="178"/>
        <end position="197"/>
    </location>
</feature>
<evidence type="ECO:0000313" key="9">
    <source>
        <dbReference type="Proteomes" id="UP000030341"/>
    </source>
</evidence>
<feature type="transmembrane region" description="Helical" evidence="6">
    <location>
        <begin position="145"/>
        <end position="166"/>
    </location>
</feature>
<sequence length="300" mass="32264">MPVKVSYFFVVLIWSTTPLGIVWSSDSIPPTMSVFLRMFIALVLGAFVMAIANIRLPWHGRAIKLYSYSALGIYGGMMLSYFAAQSVPSGVISLVFGLAPILSGLLAQRILKEAKFSKIKIVALVMSVLGLALVCKDQLVGKSVFNVGLLCVFAAVCCFSLSGVMVKTVRLAIHPMATTFGALILVTPLFFITWLAVDGTFDPSSWSQRAIGSVIYLGVFGSLLGFLAYFHVLQKLEASTVALITLITPGFAIALGTLLNNESLSFSLVIGAIIILISLGLFQFGDKLIKTKKESALGYE</sequence>
<name>A0A0A7EGU4_9GAMM</name>
<comment type="similarity">
    <text evidence="2">Belongs to the EamA transporter family.</text>
</comment>
<proteinExistence type="inferred from homology"/>
<dbReference type="InterPro" id="IPR050638">
    <property type="entry name" value="AA-Vitamin_Transporters"/>
</dbReference>
<evidence type="ECO:0000313" key="8">
    <source>
        <dbReference type="EMBL" id="AIY65849.1"/>
    </source>
</evidence>
<dbReference type="KEGG" id="pseo:OM33_12455"/>
<evidence type="ECO:0000256" key="4">
    <source>
        <dbReference type="ARBA" id="ARBA00022989"/>
    </source>
</evidence>
<dbReference type="InterPro" id="IPR000620">
    <property type="entry name" value="EamA_dom"/>
</dbReference>
<dbReference type="PANTHER" id="PTHR32322">
    <property type="entry name" value="INNER MEMBRANE TRANSPORTER"/>
    <property type="match status" value="1"/>
</dbReference>